<evidence type="ECO:0000313" key="7">
    <source>
        <dbReference type="EMBL" id="KAK8952915.1"/>
    </source>
</evidence>
<dbReference type="PANTHER" id="PTHR33109:SF7">
    <property type="entry name" value="EPIDERMAL PATTERNING FACTOR-LIKE PROTEIN 2"/>
    <property type="match status" value="1"/>
</dbReference>
<keyword evidence="6" id="KW-0217">Developmental protein</keyword>
<evidence type="ECO:0000313" key="8">
    <source>
        <dbReference type="Proteomes" id="UP001412067"/>
    </source>
</evidence>
<evidence type="ECO:0000256" key="4">
    <source>
        <dbReference type="ARBA" id="ARBA00022729"/>
    </source>
</evidence>
<proteinExistence type="inferred from homology"/>
<name>A0ABR2LVP0_9ASPA</name>
<evidence type="ECO:0000256" key="2">
    <source>
        <dbReference type="ARBA" id="ARBA00008127"/>
    </source>
</evidence>
<reference evidence="7 8" key="1">
    <citation type="journal article" date="2022" name="Nat. Plants">
        <title>Genomes of leafy and leafless Platanthera orchids illuminate the evolution of mycoheterotrophy.</title>
        <authorList>
            <person name="Li M.H."/>
            <person name="Liu K.W."/>
            <person name="Li Z."/>
            <person name="Lu H.C."/>
            <person name="Ye Q.L."/>
            <person name="Zhang D."/>
            <person name="Wang J.Y."/>
            <person name="Li Y.F."/>
            <person name="Zhong Z.M."/>
            <person name="Liu X."/>
            <person name="Yu X."/>
            <person name="Liu D.K."/>
            <person name="Tu X.D."/>
            <person name="Liu B."/>
            <person name="Hao Y."/>
            <person name="Liao X.Y."/>
            <person name="Jiang Y.T."/>
            <person name="Sun W.H."/>
            <person name="Chen J."/>
            <person name="Chen Y.Q."/>
            <person name="Ai Y."/>
            <person name="Zhai J.W."/>
            <person name="Wu S.S."/>
            <person name="Zhou Z."/>
            <person name="Hsiao Y.Y."/>
            <person name="Wu W.L."/>
            <person name="Chen Y.Y."/>
            <person name="Lin Y.F."/>
            <person name="Hsu J.L."/>
            <person name="Li C.Y."/>
            <person name="Wang Z.W."/>
            <person name="Zhao X."/>
            <person name="Zhong W.Y."/>
            <person name="Ma X.K."/>
            <person name="Ma L."/>
            <person name="Huang J."/>
            <person name="Chen G.Z."/>
            <person name="Huang M.Z."/>
            <person name="Huang L."/>
            <person name="Peng D.H."/>
            <person name="Luo Y.B."/>
            <person name="Zou S.Q."/>
            <person name="Chen S.P."/>
            <person name="Lan S."/>
            <person name="Tsai W.C."/>
            <person name="Van de Peer Y."/>
            <person name="Liu Z.J."/>
        </authorList>
    </citation>
    <scope>NUCLEOTIDE SEQUENCE [LARGE SCALE GENOMIC DNA]</scope>
    <source>
        <strain evidence="7">Lor288</strain>
    </source>
</reference>
<dbReference type="InterPro" id="IPR039455">
    <property type="entry name" value="EPFL"/>
</dbReference>
<protein>
    <recommendedName>
        <fullName evidence="6">Epidermal patterning factor-like protein</fullName>
    </recommendedName>
</protein>
<organism evidence="7 8">
    <name type="scientific">Platanthera guangdongensis</name>
    <dbReference type="NCBI Taxonomy" id="2320717"/>
    <lineage>
        <taxon>Eukaryota</taxon>
        <taxon>Viridiplantae</taxon>
        <taxon>Streptophyta</taxon>
        <taxon>Embryophyta</taxon>
        <taxon>Tracheophyta</taxon>
        <taxon>Spermatophyta</taxon>
        <taxon>Magnoliopsida</taxon>
        <taxon>Liliopsida</taxon>
        <taxon>Asparagales</taxon>
        <taxon>Orchidaceae</taxon>
        <taxon>Orchidoideae</taxon>
        <taxon>Orchideae</taxon>
        <taxon>Orchidinae</taxon>
        <taxon>Platanthera</taxon>
    </lineage>
</organism>
<evidence type="ECO:0000256" key="1">
    <source>
        <dbReference type="ARBA" id="ARBA00004613"/>
    </source>
</evidence>
<keyword evidence="5" id="KW-1015">Disulfide bond</keyword>
<comment type="similarity">
    <text evidence="2 6">Belongs to the plant cysteine rich small secretory peptide family. Epidermal patterning factor subfamily.</text>
</comment>
<keyword evidence="3 6" id="KW-0964">Secreted</keyword>
<sequence>MLMGNSMIGSRPPQCEKRCLDCVHCEAVQVPEPPQERRAAVRQFKITNERDDVSNYKPMDWKCKCGNFIFNP</sequence>
<keyword evidence="8" id="KW-1185">Reference proteome</keyword>
<accession>A0ABR2LVP0</accession>
<keyword evidence="4" id="KW-0732">Signal</keyword>
<gene>
    <name evidence="7" type="primary">EPFL2</name>
    <name evidence="7" type="ORF">KSP40_PGU004083</name>
</gene>
<dbReference type="PANTHER" id="PTHR33109">
    <property type="entry name" value="EPIDERMAL PATTERNING FACTOR-LIKE PROTEIN 4"/>
    <property type="match status" value="1"/>
</dbReference>
<comment type="caution">
    <text evidence="7">The sequence shown here is derived from an EMBL/GenBank/DDBJ whole genome shotgun (WGS) entry which is preliminary data.</text>
</comment>
<dbReference type="Pfam" id="PF17181">
    <property type="entry name" value="EPF"/>
    <property type="match status" value="1"/>
</dbReference>
<evidence type="ECO:0000256" key="5">
    <source>
        <dbReference type="ARBA" id="ARBA00023157"/>
    </source>
</evidence>
<dbReference type="Proteomes" id="UP001412067">
    <property type="component" value="Unassembled WGS sequence"/>
</dbReference>
<evidence type="ECO:0000256" key="6">
    <source>
        <dbReference type="RuleBase" id="RU367102"/>
    </source>
</evidence>
<comment type="function">
    <text evidence="6">Controls stomatal patterning.</text>
</comment>
<evidence type="ECO:0000256" key="3">
    <source>
        <dbReference type="ARBA" id="ARBA00022525"/>
    </source>
</evidence>
<comment type="subcellular location">
    <subcellularLocation>
        <location evidence="1 6">Secreted</location>
    </subcellularLocation>
</comment>
<dbReference type="EMBL" id="JBBWWR010000014">
    <property type="protein sequence ID" value="KAK8952915.1"/>
    <property type="molecule type" value="Genomic_DNA"/>
</dbReference>